<organism evidence="1 2">
    <name type="scientific">Rhodovulum euryhalinum</name>
    <dbReference type="NCBI Taxonomy" id="35805"/>
    <lineage>
        <taxon>Bacteria</taxon>
        <taxon>Pseudomonadati</taxon>
        <taxon>Pseudomonadota</taxon>
        <taxon>Alphaproteobacteria</taxon>
        <taxon>Rhodobacterales</taxon>
        <taxon>Paracoccaceae</taxon>
        <taxon>Rhodovulum</taxon>
    </lineage>
</organism>
<dbReference type="EMBL" id="SLWW01000025">
    <property type="protein sequence ID" value="TCO68719.1"/>
    <property type="molecule type" value="Genomic_DNA"/>
</dbReference>
<reference evidence="1 2" key="1">
    <citation type="submission" date="2019-03" db="EMBL/GenBank/DDBJ databases">
        <title>Genomic Encyclopedia of Type Strains, Phase IV (KMG-IV): sequencing the most valuable type-strain genomes for metagenomic binning, comparative biology and taxonomic classification.</title>
        <authorList>
            <person name="Goeker M."/>
        </authorList>
    </citation>
    <scope>NUCLEOTIDE SEQUENCE [LARGE SCALE GENOMIC DNA]</scope>
    <source>
        <strain evidence="1 2">DSM 4868</strain>
    </source>
</reference>
<gene>
    <name evidence="1" type="ORF">EV655_12518</name>
</gene>
<protein>
    <submittedName>
        <fullName evidence="1">Uncharacterized protein</fullName>
    </submittedName>
</protein>
<accession>A0A4R2KEJ1</accession>
<keyword evidence="2" id="KW-1185">Reference proteome</keyword>
<evidence type="ECO:0000313" key="2">
    <source>
        <dbReference type="Proteomes" id="UP000295142"/>
    </source>
</evidence>
<sequence length="33" mass="3626">MSAAAATAFVPLRFDPGEAYQFDWSHEVVLIEG</sequence>
<dbReference type="AlphaFoldDB" id="A0A4R2KEJ1"/>
<dbReference type="Proteomes" id="UP000295142">
    <property type="component" value="Unassembled WGS sequence"/>
</dbReference>
<proteinExistence type="predicted"/>
<evidence type="ECO:0000313" key="1">
    <source>
        <dbReference type="EMBL" id="TCO68719.1"/>
    </source>
</evidence>
<comment type="caution">
    <text evidence="1">The sequence shown here is derived from an EMBL/GenBank/DDBJ whole genome shotgun (WGS) entry which is preliminary data.</text>
</comment>
<name>A0A4R2KEJ1_9RHOB</name>